<keyword evidence="1" id="KW-0472">Membrane</keyword>
<name>A0A6I4V3S3_9SPHN</name>
<evidence type="ECO:0008006" key="5">
    <source>
        <dbReference type="Google" id="ProtNLM"/>
    </source>
</evidence>
<accession>A0A6I4V3S3</accession>
<dbReference type="AlphaFoldDB" id="A0A6I4V3S3"/>
<comment type="caution">
    <text evidence="3">The sequence shown here is derived from an EMBL/GenBank/DDBJ whole genome shotgun (WGS) entry which is preliminary data.</text>
</comment>
<keyword evidence="2" id="KW-0732">Signal</keyword>
<reference evidence="3 4" key="1">
    <citation type="submission" date="2019-12" db="EMBL/GenBank/DDBJ databases">
        <title>Genomic-based taxomic classification of the family Erythrobacteraceae.</title>
        <authorList>
            <person name="Xu L."/>
        </authorList>
    </citation>
    <scope>NUCLEOTIDE SEQUENCE [LARGE SCALE GENOMIC DNA]</scope>
    <source>
        <strain evidence="3 4">SW-109</strain>
    </source>
</reference>
<feature type="signal peptide" evidence="2">
    <location>
        <begin position="1"/>
        <end position="22"/>
    </location>
</feature>
<keyword evidence="4" id="KW-1185">Reference proteome</keyword>
<keyword evidence="1" id="KW-0812">Transmembrane</keyword>
<gene>
    <name evidence="3" type="ORF">GRI43_10115</name>
</gene>
<feature type="chain" id="PRO_5026044368" description="MYXO-CTERM domain-containing protein" evidence="2">
    <location>
        <begin position="23"/>
        <end position="73"/>
    </location>
</feature>
<dbReference type="EMBL" id="WTYP01000002">
    <property type="protein sequence ID" value="MXP47736.1"/>
    <property type="molecule type" value="Genomic_DNA"/>
</dbReference>
<proteinExistence type="predicted"/>
<organism evidence="3 4">
    <name type="scientific">Pontixanthobacter luteolus</name>
    <dbReference type="NCBI Taxonomy" id="295089"/>
    <lineage>
        <taxon>Bacteria</taxon>
        <taxon>Pseudomonadati</taxon>
        <taxon>Pseudomonadota</taxon>
        <taxon>Alphaproteobacteria</taxon>
        <taxon>Sphingomonadales</taxon>
        <taxon>Erythrobacteraceae</taxon>
        <taxon>Pontixanthobacter</taxon>
    </lineage>
</organism>
<keyword evidence="1" id="KW-1133">Transmembrane helix</keyword>
<evidence type="ECO:0000256" key="1">
    <source>
        <dbReference type="SAM" id="Phobius"/>
    </source>
</evidence>
<dbReference type="Proteomes" id="UP000471435">
    <property type="component" value="Unassembled WGS sequence"/>
</dbReference>
<feature type="transmembrane region" description="Helical" evidence="1">
    <location>
        <begin position="46"/>
        <end position="64"/>
    </location>
</feature>
<dbReference type="RefSeq" id="WP_160730996.1">
    <property type="nucleotide sequence ID" value="NZ_WTYP01000002.1"/>
</dbReference>
<sequence length="73" mass="7663">MRTGLSSVVALSMLFAVSPATAELRPEAASFAIVSNDDEVGLEEPGWFWVGAGILLGLGFLVLLSDSEPNSPR</sequence>
<evidence type="ECO:0000313" key="4">
    <source>
        <dbReference type="Proteomes" id="UP000471435"/>
    </source>
</evidence>
<evidence type="ECO:0000313" key="3">
    <source>
        <dbReference type="EMBL" id="MXP47736.1"/>
    </source>
</evidence>
<protein>
    <recommendedName>
        <fullName evidence="5">MYXO-CTERM domain-containing protein</fullName>
    </recommendedName>
</protein>
<evidence type="ECO:0000256" key="2">
    <source>
        <dbReference type="SAM" id="SignalP"/>
    </source>
</evidence>